<evidence type="ECO:0000313" key="3">
    <source>
        <dbReference type="Proteomes" id="UP000614601"/>
    </source>
</evidence>
<organism evidence="2 3">
    <name type="scientific">Bursaphelenchus okinawaensis</name>
    <dbReference type="NCBI Taxonomy" id="465554"/>
    <lineage>
        <taxon>Eukaryota</taxon>
        <taxon>Metazoa</taxon>
        <taxon>Ecdysozoa</taxon>
        <taxon>Nematoda</taxon>
        <taxon>Chromadorea</taxon>
        <taxon>Rhabditida</taxon>
        <taxon>Tylenchina</taxon>
        <taxon>Tylenchomorpha</taxon>
        <taxon>Aphelenchoidea</taxon>
        <taxon>Aphelenchoididae</taxon>
        <taxon>Bursaphelenchus</taxon>
    </lineage>
</organism>
<keyword evidence="1" id="KW-0472">Membrane</keyword>
<feature type="transmembrane region" description="Helical" evidence="1">
    <location>
        <begin position="12"/>
        <end position="35"/>
    </location>
</feature>
<dbReference type="PANTHER" id="PTHR22943">
    <property type="entry name" value="7-TRANSMEMBRANE DOMAIN RECEPTOR C.ELEGANS"/>
    <property type="match status" value="1"/>
</dbReference>
<dbReference type="EMBL" id="CAJFCW020000004">
    <property type="protein sequence ID" value="CAG9114365.1"/>
    <property type="molecule type" value="Genomic_DNA"/>
</dbReference>
<dbReference type="PANTHER" id="PTHR22943:SF248">
    <property type="entry name" value="SEVEN TM RECEPTOR"/>
    <property type="match status" value="1"/>
</dbReference>
<comment type="caution">
    <text evidence="2">The sequence shown here is derived from an EMBL/GenBank/DDBJ whole genome shotgun (WGS) entry which is preliminary data.</text>
</comment>
<evidence type="ECO:0000313" key="2">
    <source>
        <dbReference type="EMBL" id="CAD5220959.1"/>
    </source>
</evidence>
<dbReference type="AlphaFoldDB" id="A0A811L073"/>
<feature type="transmembrane region" description="Helical" evidence="1">
    <location>
        <begin position="225"/>
        <end position="248"/>
    </location>
</feature>
<proteinExistence type="predicted"/>
<reference evidence="2" key="1">
    <citation type="submission" date="2020-09" db="EMBL/GenBank/DDBJ databases">
        <authorList>
            <person name="Kikuchi T."/>
        </authorList>
    </citation>
    <scope>NUCLEOTIDE SEQUENCE</scope>
    <source>
        <strain evidence="2">SH1</strain>
    </source>
</reference>
<dbReference type="Pfam" id="PF10326">
    <property type="entry name" value="7TM_GPCR_Str"/>
    <property type="match status" value="1"/>
</dbReference>
<accession>A0A811L073</accession>
<protein>
    <recommendedName>
        <fullName evidence="4">G_PROTEIN_RECEP_F1_2 domain-containing protein</fullName>
    </recommendedName>
</protein>
<keyword evidence="1" id="KW-1133">Transmembrane helix</keyword>
<keyword evidence="3" id="KW-1185">Reference proteome</keyword>
<feature type="transmembrane region" description="Helical" evidence="1">
    <location>
        <begin position="85"/>
        <end position="107"/>
    </location>
</feature>
<dbReference type="Proteomes" id="UP000614601">
    <property type="component" value="Unassembled WGS sequence"/>
</dbReference>
<dbReference type="EMBL" id="CAJFDH010000004">
    <property type="protein sequence ID" value="CAD5220959.1"/>
    <property type="molecule type" value="Genomic_DNA"/>
</dbReference>
<dbReference type="OrthoDB" id="5817397at2759"/>
<feature type="transmembrane region" description="Helical" evidence="1">
    <location>
        <begin position="144"/>
        <end position="166"/>
    </location>
</feature>
<evidence type="ECO:0008006" key="4">
    <source>
        <dbReference type="Google" id="ProtNLM"/>
    </source>
</evidence>
<dbReference type="Proteomes" id="UP000783686">
    <property type="component" value="Unassembled WGS sequence"/>
</dbReference>
<dbReference type="InterPro" id="IPR019428">
    <property type="entry name" value="7TM_GPCR_serpentine_rcpt_Str"/>
</dbReference>
<gene>
    <name evidence="2" type="ORF">BOKJ2_LOCUS9205</name>
</gene>
<keyword evidence="1" id="KW-0812">Transmembrane</keyword>
<feature type="transmembrane region" description="Helical" evidence="1">
    <location>
        <begin position="55"/>
        <end position="73"/>
    </location>
</feature>
<dbReference type="SUPFAM" id="SSF81321">
    <property type="entry name" value="Family A G protein-coupled receptor-like"/>
    <property type="match status" value="1"/>
</dbReference>
<name>A0A811L073_9BILA</name>
<evidence type="ECO:0000256" key="1">
    <source>
        <dbReference type="SAM" id="Phobius"/>
    </source>
</evidence>
<sequence length="289" mass="32985">MLIMNASVELSYSICNLVSLPVFFIYDGFCIVAAANPMLKNYQWTAYIATSLQGFLIYVSIVIIPIQFIYRYSVICNKPYTSRGLLKIFIIGGLYPFAHGILCFYTFTEPAPLYDKTLERNPILSTLDYIPPYRVGDSVNSPLMALHFGNCLLMTIASYTVIMIVYRKTKTAFIKMEGQMSAQTKKVQKQMERVIFIQALFPILVLFVPGFGLPVATLWKFNYRFIGEFTVLMHTTPVFNSFSIILCVPSYRRIFTDMFCNNHNSISDSSYNTKNDHTTRTDSDVFVVA</sequence>
<feature type="transmembrane region" description="Helical" evidence="1">
    <location>
        <begin position="194"/>
        <end position="219"/>
    </location>
</feature>